<dbReference type="EMBL" id="CP074133">
    <property type="protein sequence ID" value="QUX23895.1"/>
    <property type="molecule type" value="Genomic_DNA"/>
</dbReference>
<reference evidence="2 3" key="1">
    <citation type="submission" date="2021-05" db="EMBL/GenBank/DDBJ databases">
        <title>Direct Submission.</title>
        <authorList>
            <person name="Li K."/>
            <person name="Gao J."/>
        </authorList>
    </citation>
    <scope>NUCLEOTIDE SEQUENCE [LARGE SCALE GENOMIC DNA]</scope>
    <source>
        <strain evidence="2 3">Mg02</strain>
    </source>
</reference>
<keyword evidence="1" id="KW-0472">Membrane</keyword>
<keyword evidence="1" id="KW-0812">Transmembrane</keyword>
<accession>A0ABX8BNS9</accession>
<proteinExistence type="predicted"/>
<evidence type="ECO:0000313" key="3">
    <source>
        <dbReference type="Proteomes" id="UP000676079"/>
    </source>
</evidence>
<feature type="transmembrane region" description="Helical" evidence="1">
    <location>
        <begin position="47"/>
        <end position="66"/>
    </location>
</feature>
<gene>
    <name evidence="2" type="ORF">KGD84_06065</name>
</gene>
<evidence type="ECO:0000313" key="2">
    <source>
        <dbReference type="EMBL" id="QUX23895.1"/>
    </source>
</evidence>
<sequence>MSSEVSSRPFTVVVAAALEALVGLAAGIGGLYSMFTAVTGRTGELDSALPLTVIGLGVAALLVFIAQGLWRLKDWARTPVFVTQLFLGVVAYYMFTSGQYLIGGVLAAVAVAASAAVLSPPTTAALFPGEWGEKKDR</sequence>
<dbReference type="RefSeq" id="WP_220565125.1">
    <property type="nucleotide sequence ID" value="NZ_CP074133.1"/>
</dbReference>
<keyword evidence="3" id="KW-1185">Reference proteome</keyword>
<feature type="transmembrane region" description="Helical" evidence="1">
    <location>
        <begin position="101"/>
        <end position="127"/>
    </location>
</feature>
<evidence type="ECO:0008006" key="4">
    <source>
        <dbReference type="Google" id="ProtNLM"/>
    </source>
</evidence>
<evidence type="ECO:0000256" key="1">
    <source>
        <dbReference type="SAM" id="Phobius"/>
    </source>
</evidence>
<organism evidence="2 3">
    <name type="scientific">Nocardiopsis changdeensis</name>
    <dbReference type="NCBI Taxonomy" id="2831969"/>
    <lineage>
        <taxon>Bacteria</taxon>
        <taxon>Bacillati</taxon>
        <taxon>Actinomycetota</taxon>
        <taxon>Actinomycetes</taxon>
        <taxon>Streptosporangiales</taxon>
        <taxon>Nocardiopsidaceae</taxon>
        <taxon>Nocardiopsis</taxon>
    </lineage>
</organism>
<keyword evidence="1" id="KW-1133">Transmembrane helix</keyword>
<dbReference type="Proteomes" id="UP000676079">
    <property type="component" value="Chromosome"/>
</dbReference>
<name>A0ABX8BNS9_9ACTN</name>
<feature type="transmembrane region" description="Helical" evidence="1">
    <location>
        <begin position="78"/>
        <end position="95"/>
    </location>
</feature>
<protein>
    <recommendedName>
        <fullName evidence="4">Integral membrane protein</fullName>
    </recommendedName>
</protein>
<feature type="transmembrane region" description="Helical" evidence="1">
    <location>
        <begin position="12"/>
        <end position="35"/>
    </location>
</feature>